<dbReference type="EMBL" id="DXAM01000041">
    <property type="protein sequence ID" value="HJA03776.1"/>
    <property type="molecule type" value="Genomic_DNA"/>
</dbReference>
<gene>
    <name evidence="1" type="ORF">H9800_02815</name>
</gene>
<evidence type="ECO:0000313" key="1">
    <source>
        <dbReference type="EMBL" id="HJA03776.1"/>
    </source>
</evidence>
<proteinExistence type="predicted"/>
<feature type="non-terminal residue" evidence="1">
    <location>
        <position position="1"/>
    </location>
</feature>
<dbReference type="Proteomes" id="UP000824220">
    <property type="component" value="Unassembled WGS sequence"/>
</dbReference>
<protein>
    <submittedName>
        <fullName evidence="1">Uncharacterized protein</fullName>
    </submittedName>
</protein>
<accession>A0A9D2H4X0</accession>
<organism evidence="1 2">
    <name type="scientific">Candidatus Microbacterium stercoravium</name>
    <dbReference type="NCBI Taxonomy" id="2838697"/>
    <lineage>
        <taxon>Bacteria</taxon>
        <taxon>Bacillati</taxon>
        <taxon>Actinomycetota</taxon>
        <taxon>Actinomycetes</taxon>
        <taxon>Micrococcales</taxon>
        <taxon>Microbacteriaceae</taxon>
        <taxon>Microbacterium</taxon>
    </lineage>
</organism>
<name>A0A9D2H4X0_9MICO</name>
<reference evidence="1" key="2">
    <citation type="submission" date="2021-04" db="EMBL/GenBank/DDBJ databases">
        <authorList>
            <person name="Gilroy R."/>
        </authorList>
    </citation>
    <scope>NUCLEOTIDE SEQUENCE</scope>
    <source>
        <strain evidence="1">ChiHjej8B7-3636</strain>
    </source>
</reference>
<dbReference type="AlphaFoldDB" id="A0A9D2H4X0"/>
<sequence>CEVARVQPGVCADVQPGGAQQLQRALPDGRLLNGMRLRHVGSLMISTGVIRTVSILAQLTRGIRLEVGAQG</sequence>
<reference evidence="1" key="1">
    <citation type="journal article" date="2021" name="PeerJ">
        <title>Extensive microbial diversity within the chicken gut microbiome revealed by metagenomics and culture.</title>
        <authorList>
            <person name="Gilroy R."/>
            <person name="Ravi A."/>
            <person name="Getino M."/>
            <person name="Pursley I."/>
            <person name="Horton D.L."/>
            <person name="Alikhan N.F."/>
            <person name="Baker D."/>
            <person name="Gharbi K."/>
            <person name="Hall N."/>
            <person name="Watson M."/>
            <person name="Adriaenssens E.M."/>
            <person name="Foster-Nyarko E."/>
            <person name="Jarju S."/>
            <person name="Secka A."/>
            <person name="Antonio M."/>
            <person name="Oren A."/>
            <person name="Chaudhuri R.R."/>
            <person name="La Ragione R."/>
            <person name="Hildebrand F."/>
            <person name="Pallen M.J."/>
        </authorList>
    </citation>
    <scope>NUCLEOTIDE SEQUENCE</scope>
    <source>
        <strain evidence="1">ChiHjej8B7-3636</strain>
    </source>
</reference>
<evidence type="ECO:0000313" key="2">
    <source>
        <dbReference type="Proteomes" id="UP000824220"/>
    </source>
</evidence>
<comment type="caution">
    <text evidence="1">The sequence shown here is derived from an EMBL/GenBank/DDBJ whole genome shotgun (WGS) entry which is preliminary data.</text>
</comment>